<comment type="caution">
    <text evidence="2">The sequence shown here is derived from an EMBL/GenBank/DDBJ whole genome shotgun (WGS) entry which is preliminary data.</text>
</comment>
<sequence>MTDPAAAVSARPRWVILVELLKQQFQVQAQHWGLKRNRLWLRASKLRLKPLVSSKTVPEWPSGRVAPDIGVRAGSVRKSSPCADDRKKRGEAEGGKRPAPTGEYLRQVVGRAIRDVPCLPQVPFPSTPPCTPPMSPSTVPHRESAGRRSPRTSTDECPLEAYLAQFELLAEAQAGVLWRSSYTSIVAVLERRYGHKPKQRHFGPGSGPGLGPGARPAES</sequence>
<gene>
    <name evidence="2" type="ORF">GWK47_011860</name>
</gene>
<feature type="region of interest" description="Disordered" evidence="1">
    <location>
        <begin position="125"/>
        <end position="156"/>
    </location>
</feature>
<reference evidence="2" key="1">
    <citation type="submission" date="2020-07" db="EMBL/GenBank/DDBJ databases">
        <title>The High-quality genome of the commercially important snow crab, Chionoecetes opilio.</title>
        <authorList>
            <person name="Jeong J.-H."/>
            <person name="Ryu S."/>
        </authorList>
    </citation>
    <scope>NUCLEOTIDE SEQUENCE</scope>
    <source>
        <strain evidence="2">MADBK_172401_WGS</strain>
        <tissue evidence="2">Digestive gland</tissue>
    </source>
</reference>
<name>A0A8J4Y2K8_CHIOP</name>
<dbReference type="EMBL" id="JACEEZ010019677">
    <property type="protein sequence ID" value="KAG0715481.1"/>
    <property type="molecule type" value="Genomic_DNA"/>
</dbReference>
<feature type="region of interest" description="Disordered" evidence="1">
    <location>
        <begin position="193"/>
        <end position="219"/>
    </location>
</feature>
<feature type="compositionally biased region" description="Pro residues" evidence="1">
    <location>
        <begin position="125"/>
        <end position="135"/>
    </location>
</feature>
<evidence type="ECO:0000313" key="2">
    <source>
        <dbReference type="EMBL" id="KAG0715481.1"/>
    </source>
</evidence>
<organism evidence="2 3">
    <name type="scientific">Chionoecetes opilio</name>
    <name type="common">Atlantic snow crab</name>
    <name type="synonym">Cancer opilio</name>
    <dbReference type="NCBI Taxonomy" id="41210"/>
    <lineage>
        <taxon>Eukaryota</taxon>
        <taxon>Metazoa</taxon>
        <taxon>Ecdysozoa</taxon>
        <taxon>Arthropoda</taxon>
        <taxon>Crustacea</taxon>
        <taxon>Multicrustacea</taxon>
        <taxon>Malacostraca</taxon>
        <taxon>Eumalacostraca</taxon>
        <taxon>Eucarida</taxon>
        <taxon>Decapoda</taxon>
        <taxon>Pleocyemata</taxon>
        <taxon>Brachyura</taxon>
        <taxon>Eubrachyura</taxon>
        <taxon>Majoidea</taxon>
        <taxon>Majidae</taxon>
        <taxon>Chionoecetes</taxon>
    </lineage>
</organism>
<feature type="compositionally biased region" description="Basic and acidic residues" evidence="1">
    <location>
        <begin position="83"/>
        <end position="96"/>
    </location>
</feature>
<accession>A0A8J4Y2K8</accession>
<keyword evidence="3" id="KW-1185">Reference proteome</keyword>
<evidence type="ECO:0000256" key="1">
    <source>
        <dbReference type="SAM" id="MobiDB-lite"/>
    </source>
</evidence>
<feature type="region of interest" description="Disordered" evidence="1">
    <location>
        <begin position="71"/>
        <end position="103"/>
    </location>
</feature>
<protein>
    <submittedName>
        <fullName evidence="2">Uncharacterized protein</fullName>
    </submittedName>
</protein>
<evidence type="ECO:0000313" key="3">
    <source>
        <dbReference type="Proteomes" id="UP000770661"/>
    </source>
</evidence>
<dbReference type="AlphaFoldDB" id="A0A8J4Y2K8"/>
<proteinExistence type="predicted"/>
<dbReference type="Proteomes" id="UP000770661">
    <property type="component" value="Unassembled WGS sequence"/>
</dbReference>